<dbReference type="PANTHER" id="PTHR43481">
    <property type="entry name" value="FRUCTOSE-1-PHOSPHATE PHOSPHATASE"/>
    <property type="match status" value="1"/>
</dbReference>
<dbReference type="SUPFAM" id="SSF56784">
    <property type="entry name" value="HAD-like"/>
    <property type="match status" value="1"/>
</dbReference>
<reference evidence="2" key="1">
    <citation type="journal article" date="2019" name="Int. J. Syst. Evol. Microbiol.">
        <title>The Global Catalogue of Microorganisms (GCM) 10K type strain sequencing project: providing services to taxonomists for standard genome sequencing and annotation.</title>
        <authorList>
            <consortium name="The Broad Institute Genomics Platform"/>
            <consortium name="The Broad Institute Genome Sequencing Center for Infectious Disease"/>
            <person name="Wu L."/>
            <person name="Ma J."/>
        </authorList>
    </citation>
    <scope>NUCLEOTIDE SEQUENCE [LARGE SCALE GENOMIC DNA]</scope>
    <source>
        <strain evidence="2">JCM 14718</strain>
    </source>
</reference>
<dbReference type="InterPro" id="IPR023198">
    <property type="entry name" value="PGP-like_dom2"/>
</dbReference>
<dbReference type="SFLD" id="SFLDS00003">
    <property type="entry name" value="Haloacid_Dehalogenase"/>
    <property type="match status" value="1"/>
</dbReference>
<organism evidence="1 2">
    <name type="scientific">Fodinicola feengrottensis</name>
    <dbReference type="NCBI Taxonomy" id="435914"/>
    <lineage>
        <taxon>Bacteria</taxon>
        <taxon>Bacillati</taxon>
        <taxon>Actinomycetota</taxon>
        <taxon>Actinomycetes</taxon>
        <taxon>Mycobacteriales</taxon>
        <taxon>Fodinicola</taxon>
    </lineage>
</organism>
<dbReference type="PRINTS" id="PR00413">
    <property type="entry name" value="HADHALOGNASE"/>
</dbReference>
<dbReference type="InterPro" id="IPR051806">
    <property type="entry name" value="HAD-like_SPP"/>
</dbReference>
<dbReference type="NCBIfam" id="TIGR01509">
    <property type="entry name" value="HAD-SF-IA-v3"/>
    <property type="match status" value="1"/>
</dbReference>
<dbReference type="SFLD" id="SFLDG01129">
    <property type="entry name" value="C1.5:_HAD__Beta-PGM__Phosphata"/>
    <property type="match status" value="1"/>
</dbReference>
<keyword evidence="2" id="KW-1185">Reference proteome</keyword>
<dbReference type="InterPro" id="IPR006439">
    <property type="entry name" value="HAD-SF_hydro_IA"/>
</dbReference>
<gene>
    <name evidence="1" type="ORF">GCM10009765_73240</name>
</gene>
<accession>A0ABP4UZT3</accession>
<dbReference type="SFLD" id="SFLDG01135">
    <property type="entry name" value="C1.5.6:_HAD__Beta-PGM__Phospha"/>
    <property type="match status" value="1"/>
</dbReference>
<evidence type="ECO:0000313" key="2">
    <source>
        <dbReference type="Proteomes" id="UP001500618"/>
    </source>
</evidence>
<dbReference type="RefSeq" id="WP_344314701.1">
    <property type="nucleotide sequence ID" value="NZ_BAAANY010000038.1"/>
</dbReference>
<dbReference type="Gene3D" id="3.40.50.1000">
    <property type="entry name" value="HAD superfamily/HAD-like"/>
    <property type="match status" value="1"/>
</dbReference>
<protein>
    <submittedName>
        <fullName evidence="1">HAD family hydrolase</fullName>
    </submittedName>
</protein>
<dbReference type="InterPro" id="IPR036412">
    <property type="entry name" value="HAD-like_sf"/>
</dbReference>
<dbReference type="PANTHER" id="PTHR43481:SF4">
    <property type="entry name" value="GLYCEROL-1-PHOSPHATE PHOSPHOHYDROLASE 1-RELATED"/>
    <property type="match status" value="1"/>
</dbReference>
<dbReference type="EMBL" id="BAAANY010000038">
    <property type="protein sequence ID" value="GAA1713476.1"/>
    <property type="molecule type" value="Genomic_DNA"/>
</dbReference>
<dbReference type="GO" id="GO:0016787">
    <property type="term" value="F:hydrolase activity"/>
    <property type="evidence" value="ECO:0007669"/>
    <property type="project" value="UniProtKB-KW"/>
</dbReference>
<name>A0ABP4UZT3_9ACTN</name>
<dbReference type="NCBIfam" id="TIGR01549">
    <property type="entry name" value="HAD-SF-IA-v1"/>
    <property type="match status" value="1"/>
</dbReference>
<proteinExistence type="predicted"/>
<dbReference type="Gene3D" id="1.10.150.240">
    <property type="entry name" value="Putative phosphatase, domain 2"/>
    <property type="match status" value="1"/>
</dbReference>
<dbReference type="Proteomes" id="UP001500618">
    <property type="component" value="Unassembled WGS sequence"/>
</dbReference>
<sequence length="203" mass="21729">MGDIDAVLFDMDGTLVGSDAAVELAWRQWAADHDLPPEPVLAAAYGRPISATIRHLAPWLDDDAVRLEVDRQNDREVADADGTKPLPGAYELLAELDRLGTPWAVVTSAGRRLAEARLQATGITPQILVTADDVRVGKPDPEGYLLAATHLGVSPRRCLVVEDSLPGIEAGRRAGAQVAALRGHPGDLAITDLHELLPVIHVR</sequence>
<dbReference type="InterPro" id="IPR023214">
    <property type="entry name" value="HAD_sf"/>
</dbReference>
<comment type="caution">
    <text evidence="1">The sequence shown here is derived from an EMBL/GenBank/DDBJ whole genome shotgun (WGS) entry which is preliminary data.</text>
</comment>
<evidence type="ECO:0000313" key="1">
    <source>
        <dbReference type="EMBL" id="GAA1713476.1"/>
    </source>
</evidence>
<keyword evidence="1" id="KW-0378">Hydrolase</keyword>
<dbReference type="Pfam" id="PF00702">
    <property type="entry name" value="Hydrolase"/>
    <property type="match status" value="1"/>
</dbReference>